<gene>
    <name evidence="1" type="ORF">VPNG_08468</name>
</gene>
<evidence type="ECO:0000313" key="2">
    <source>
        <dbReference type="Proteomes" id="UP000285146"/>
    </source>
</evidence>
<dbReference type="Proteomes" id="UP000285146">
    <property type="component" value="Unassembled WGS sequence"/>
</dbReference>
<accession>A0A423WRC2</accession>
<name>A0A423WRC2_9PEZI</name>
<comment type="caution">
    <text evidence="1">The sequence shown here is derived from an EMBL/GenBank/DDBJ whole genome shotgun (WGS) entry which is preliminary data.</text>
</comment>
<sequence length="96" mass="10662">MSFEEKSIAAGKEIHYYAQAPGEGPEFKANTFADILVNKKTNADIVLIKHPEIRGTARVMDRARDRALQLSQVTTKEHNPGLGVISLGEQSLRRDD</sequence>
<proteinExistence type="predicted"/>
<dbReference type="EMBL" id="LKEB01000044">
    <property type="protein sequence ID" value="ROW05983.1"/>
    <property type="molecule type" value="Genomic_DNA"/>
</dbReference>
<keyword evidence="2" id="KW-1185">Reference proteome</keyword>
<dbReference type="AlphaFoldDB" id="A0A423WRC2"/>
<evidence type="ECO:0000313" key="1">
    <source>
        <dbReference type="EMBL" id="ROW05983.1"/>
    </source>
</evidence>
<reference evidence="1 2" key="1">
    <citation type="submission" date="2015-09" db="EMBL/GenBank/DDBJ databases">
        <title>Host preference determinants of Valsa canker pathogens revealed by comparative genomics.</title>
        <authorList>
            <person name="Yin Z."/>
            <person name="Huang L."/>
        </authorList>
    </citation>
    <scope>NUCLEOTIDE SEQUENCE [LARGE SCALE GENOMIC DNA]</scope>
    <source>
        <strain evidence="1 2">SXYLt</strain>
    </source>
</reference>
<protein>
    <submittedName>
        <fullName evidence="1">Uncharacterized protein</fullName>
    </submittedName>
</protein>
<organism evidence="1 2">
    <name type="scientific">Cytospora leucostoma</name>
    <dbReference type="NCBI Taxonomy" id="1230097"/>
    <lineage>
        <taxon>Eukaryota</taxon>
        <taxon>Fungi</taxon>
        <taxon>Dikarya</taxon>
        <taxon>Ascomycota</taxon>
        <taxon>Pezizomycotina</taxon>
        <taxon>Sordariomycetes</taxon>
        <taxon>Sordariomycetidae</taxon>
        <taxon>Diaporthales</taxon>
        <taxon>Cytosporaceae</taxon>
        <taxon>Cytospora</taxon>
    </lineage>
</organism>
<dbReference type="InParanoid" id="A0A423WRC2"/>